<dbReference type="GO" id="GO:2001070">
    <property type="term" value="F:starch binding"/>
    <property type="evidence" value="ECO:0007669"/>
    <property type="project" value="InterPro"/>
</dbReference>
<organism evidence="15">
    <name type="scientific">Chaetomium thermophilum (strain DSM 1495 / CBS 144.50 / IMI 039719)</name>
    <name type="common">Thermochaetoides thermophila</name>
    <dbReference type="NCBI Taxonomy" id="759272"/>
    <lineage>
        <taxon>Eukaryota</taxon>
        <taxon>Fungi</taxon>
        <taxon>Dikarya</taxon>
        <taxon>Ascomycota</taxon>
        <taxon>Pezizomycotina</taxon>
        <taxon>Sordariomycetes</taxon>
        <taxon>Sordariomycetidae</taxon>
        <taxon>Sordariales</taxon>
        <taxon>Chaetomiaceae</taxon>
        <taxon>Thermochaetoides</taxon>
    </lineage>
</organism>
<feature type="domain" description="CBM20" evidence="13">
    <location>
        <begin position="559"/>
        <end position="667"/>
    </location>
</feature>
<keyword evidence="15" id="KW-1185">Reference proteome</keyword>
<feature type="active site" description="Proton donor" evidence="10">
    <location>
        <position position="246"/>
    </location>
</feature>
<dbReference type="Pfam" id="PF00686">
    <property type="entry name" value="CBM_20"/>
    <property type="match status" value="1"/>
</dbReference>
<proteinExistence type="inferred from homology"/>
<evidence type="ECO:0000256" key="3">
    <source>
        <dbReference type="ARBA" id="ARBA00022729"/>
    </source>
</evidence>
<dbReference type="PIRSF" id="PIRSF001031">
    <property type="entry name" value="Glu-a-glcsd_SBD"/>
    <property type="match status" value="1"/>
</dbReference>
<dbReference type="FunFam" id="1.50.10.10:FF:000018">
    <property type="entry name" value="Glucoamylase"/>
    <property type="match status" value="1"/>
</dbReference>
<dbReference type="KEGG" id="cthr:CTHT_0002240"/>
<dbReference type="AlphaFoldDB" id="G0RZA2"/>
<dbReference type="Pfam" id="PF00723">
    <property type="entry name" value="Glyco_hydro_15"/>
    <property type="match status" value="1"/>
</dbReference>
<dbReference type="InterPro" id="IPR011613">
    <property type="entry name" value="GH15-like"/>
</dbReference>
<evidence type="ECO:0000313" key="15">
    <source>
        <dbReference type="Proteomes" id="UP000008066"/>
    </source>
</evidence>
<dbReference type="PROSITE" id="PS00820">
    <property type="entry name" value="GLUCOAMYLASE"/>
    <property type="match status" value="1"/>
</dbReference>
<dbReference type="EMBL" id="GL988032">
    <property type="protein sequence ID" value="EGS23530.1"/>
    <property type="molecule type" value="Genomic_DNA"/>
</dbReference>
<evidence type="ECO:0000256" key="12">
    <source>
        <dbReference type="SAM" id="MobiDB-lite"/>
    </source>
</evidence>
<evidence type="ECO:0000256" key="4">
    <source>
        <dbReference type="ARBA" id="ARBA00022801"/>
    </source>
</evidence>
<accession>G0RZA2</accession>
<evidence type="ECO:0000256" key="11">
    <source>
        <dbReference type="PIRSR" id="PIRSR001031-2"/>
    </source>
</evidence>
<evidence type="ECO:0000313" key="14">
    <source>
        <dbReference type="EMBL" id="EGS23530.1"/>
    </source>
</evidence>
<dbReference type="SMR" id="G0RZA2"/>
<keyword evidence="3" id="KW-0732">Signal</keyword>
<dbReference type="InterPro" id="IPR012341">
    <property type="entry name" value="6hp_glycosidase-like_sf"/>
</dbReference>
<keyword evidence="5" id="KW-0325">Glycoprotein</keyword>
<evidence type="ECO:0000256" key="1">
    <source>
        <dbReference type="ARBA" id="ARBA00001863"/>
    </source>
</evidence>
<keyword evidence="4 9" id="KW-0378">Hydrolase</keyword>
<dbReference type="InterPro" id="IPR008291">
    <property type="entry name" value="Glucoamylase_SBD"/>
</dbReference>
<dbReference type="GO" id="GO:0000324">
    <property type="term" value="C:fungal-type vacuole"/>
    <property type="evidence" value="ECO:0007669"/>
    <property type="project" value="TreeGrafter"/>
</dbReference>
<dbReference type="eggNOG" id="ENOG502QPM2">
    <property type="taxonomic scope" value="Eukaryota"/>
</dbReference>
<keyword evidence="7 9" id="KW-0326">Glycosidase</keyword>
<evidence type="ECO:0000256" key="5">
    <source>
        <dbReference type="ARBA" id="ARBA00023180"/>
    </source>
</evidence>
<dbReference type="RefSeq" id="XP_006690772.1">
    <property type="nucleotide sequence ID" value="XM_006690709.1"/>
</dbReference>
<dbReference type="OMA" id="SHFWNQS"/>
<feature type="region of interest" description="Disordered" evidence="12">
    <location>
        <begin position="638"/>
        <end position="667"/>
    </location>
</feature>
<dbReference type="OrthoDB" id="6123450at2759"/>
<dbReference type="InterPro" id="IPR013784">
    <property type="entry name" value="Carb-bd-like_fold"/>
</dbReference>
<dbReference type="PROSITE" id="PS51166">
    <property type="entry name" value="CBM20"/>
    <property type="match status" value="1"/>
</dbReference>
<dbReference type="InterPro" id="IPR013783">
    <property type="entry name" value="Ig-like_fold"/>
</dbReference>
<feature type="active site" description="Proton acceptor" evidence="10">
    <location>
        <position position="243"/>
    </location>
</feature>
<name>G0RZA2_CHATD</name>
<evidence type="ECO:0000256" key="9">
    <source>
        <dbReference type="PIRNR" id="PIRNR001031"/>
    </source>
</evidence>
<dbReference type="PANTHER" id="PTHR31616">
    <property type="entry name" value="TREHALASE"/>
    <property type="match status" value="1"/>
</dbReference>
<keyword evidence="8 9" id="KW-0624">Polysaccharide degradation</keyword>
<reference evidence="14 15" key="1">
    <citation type="journal article" date="2011" name="Cell">
        <title>Insight into structure and assembly of the nuclear pore complex by utilizing the genome of a eukaryotic thermophile.</title>
        <authorList>
            <person name="Amlacher S."/>
            <person name="Sarges P."/>
            <person name="Flemming D."/>
            <person name="van Noort V."/>
            <person name="Kunze R."/>
            <person name="Devos D.P."/>
            <person name="Arumugam M."/>
            <person name="Bork P."/>
            <person name="Hurt E."/>
        </authorList>
    </citation>
    <scope>NUCLEOTIDE SEQUENCE [LARGE SCALE GENOMIC DNA]</scope>
    <source>
        <strain evidence="15">DSM 1495 / CBS 144.50 / IMI 039719</strain>
    </source>
</reference>
<dbReference type="InterPro" id="IPR000165">
    <property type="entry name" value="Glucoamylase"/>
</dbReference>
<evidence type="ECO:0000256" key="10">
    <source>
        <dbReference type="PIRSR" id="PIRSR001031-1"/>
    </source>
</evidence>
<dbReference type="STRING" id="759272.G0RZA2"/>
<dbReference type="Gene3D" id="2.60.40.10">
    <property type="entry name" value="Immunoglobulins"/>
    <property type="match status" value="1"/>
</dbReference>
<keyword evidence="6 9" id="KW-0119">Carbohydrate metabolism</keyword>
<dbReference type="GO" id="GO:0000272">
    <property type="term" value="P:polysaccharide catabolic process"/>
    <property type="evidence" value="ECO:0007669"/>
    <property type="project" value="UniProtKB-KW"/>
</dbReference>
<dbReference type="PANTHER" id="PTHR31616:SF12">
    <property type="entry name" value="GLUCOAMYLASE"/>
    <property type="match status" value="1"/>
</dbReference>
<dbReference type="SMART" id="SM01065">
    <property type="entry name" value="CBM_2"/>
    <property type="match status" value="1"/>
</dbReference>
<dbReference type="FunFam" id="2.60.40.10:FF:000552">
    <property type="entry name" value="Related to glucoamylase"/>
    <property type="match status" value="1"/>
</dbReference>
<dbReference type="EC" id="3.2.1.3" evidence="9"/>
<evidence type="ECO:0000256" key="7">
    <source>
        <dbReference type="ARBA" id="ARBA00023295"/>
    </source>
</evidence>
<dbReference type="GeneID" id="18254262"/>
<dbReference type="GO" id="GO:0004339">
    <property type="term" value="F:glucan 1,4-alpha-glucosidase activity"/>
    <property type="evidence" value="ECO:0007669"/>
    <property type="project" value="UniProtKB-EC"/>
</dbReference>
<comment type="catalytic activity">
    <reaction evidence="1 9">
        <text>Hydrolysis of terminal (1-&gt;4)-linked alpha-D-glucose residues successively from non-reducing ends of the chains with release of beta-D-glucose.</text>
        <dbReference type="EC" id="3.2.1.3"/>
    </reaction>
</comment>
<dbReference type="InterPro" id="IPR046966">
    <property type="entry name" value="Glucoamylase_active_site"/>
</dbReference>
<evidence type="ECO:0000256" key="2">
    <source>
        <dbReference type="ARBA" id="ARBA00006188"/>
    </source>
</evidence>
<feature type="binding site" evidence="11">
    <location>
        <position position="187"/>
    </location>
    <ligand>
        <name>substrate</name>
    </ligand>
</feature>
<evidence type="ECO:0000256" key="6">
    <source>
        <dbReference type="ARBA" id="ARBA00023277"/>
    </source>
</evidence>
<dbReference type="SUPFAM" id="SSF48208">
    <property type="entry name" value="Six-hairpin glycosidases"/>
    <property type="match status" value="1"/>
</dbReference>
<evidence type="ECO:0000256" key="8">
    <source>
        <dbReference type="ARBA" id="ARBA00023326"/>
    </source>
</evidence>
<comment type="similarity">
    <text evidence="2 9">Belongs to the glycosyl hydrolase 15 family.</text>
</comment>
<evidence type="ECO:0000259" key="13">
    <source>
        <dbReference type="PROSITE" id="PS51166"/>
    </source>
</evidence>
<dbReference type="HOGENOM" id="CLU_012173_1_0_1"/>
<dbReference type="PRINTS" id="PR00736">
    <property type="entry name" value="GLHYDRLASE15"/>
</dbReference>
<dbReference type="InterPro" id="IPR034836">
    <property type="entry name" value="CBM20_glucoamylase"/>
</dbReference>
<gene>
    <name evidence="14" type="ORF">CTHT_0002240</name>
</gene>
<dbReference type="Gene3D" id="1.50.10.10">
    <property type="match status" value="1"/>
</dbReference>
<dbReference type="SUPFAM" id="SSF49452">
    <property type="entry name" value="Starch-binding domain-like"/>
    <property type="match status" value="1"/>
</dbReference>
<protein>
    <recommendedName>
        <fullName evidence="9">Glucoamylase</fullName>
        <ecNumber evidence="9">3.2.1.3</ecNumber>
    </recommendedName>
    <alternativeName>
        <fullName evidence="9">1,4-alpha-D-glucan glucohydrolase</fullName>
    </alternativeName>
    <alternativeName>
        <fullName evidence="9">Glucan 1,4-alpha-glucosidase</fullName>
    </alternativeName>
</protein>
<dbReference type="InterPro" id="IPR002044">
    <property type="entry name" value="CBM20"/>
</dbReference>
<dbReference type="Proteomes" id="UP000008066">
    <property type="component" value="Unassembled WGS sequence"/>
</dbReference>
<dbReference type="CDD" id="cd05811">
    <property type="entry name" value="CBM20_glucoamylase"/>
    <property type="match status" value="1"/>
</dbReference>
<sequence>MASLLAHHHQQLLGFVQSCNVSDLIFPGIQQLTMPLSSLLLLGACAFQSAFARPASGKRDPHILKRAVDSYIERETPIAWNNLLCNIGGPNGCRVAGAATGVVVASPSKANPDYFYTWTRDAALVFTSVVDSFSHTYNSTLQTNIQNFIASQAKLQGVTNPSGGLSDGAGLGEPKFHVDLTRFNGEWGRPQRDGPPLRAIALIRYAKWLIKNGYESTAKTVVWPVIQNDLAYTAQYWSESGFDLWEEVAGNSFFTVASSHRALVEGAHLAAQLGLECRACTTVAPHVLCYQQTFWNSNGNYINSNLNHGHNRSGKDANSILVSIHNFDPAVGCDAATFQPCSDRALANHKAYVDSFRSVYSINRGISQGRAVAVGRYSEDVYYNGNPWYLAVFAAAEQLYDALYVWKKQGSITITSVSLPFFRDLLPSITTGTYNSRSSTFQSIIDAVQTYADDFMAIAEKYTPSDGSLTEQFDRNTGAPIAAPHLTWSYAAFITAAERRAGIVPEGWSAQYGNTVPSSCSRTLQVAGTYATATATSFPAKQTPKSGAAPAPSPFPTTCKNANEVYVTFHHRAQTQWGQTVKLVGSIPELGSWNTNKAIPLSAVGYTGDSNPLWSITVPLKKGTSFEYKFIKVNSNGSVQWESDPNRSFTPTASGNCPSQTQEASWR</sequence>
<dbReference type="InterPro" id="IPR008928">
    <property type="entry name" value="6-hairpin_glycosidase_sf"/>
</dbReference>